<reference evidence="17 18" key="1">
    <citation type="submission" date="2017-04" db="EMBL/GenBank/DDBJ databases">
        <title>Bacillus krulwichiae AM31D Genome sequencing and assembly.</title>
        <authorList>
            <person name="Krulwich T.A."/>
            <person name="Anastor L."/>
            <person name="Ehrlich R."/>
            <person name="Ehrlich G.D."/>
            <person name="Janto B."/>
        </authorList>
    </citation>
    <scope>NUCLEOTIDE SEQUENCE [LARGE SCALE GENOMIC DNA]</scope>
    <source>
        <strain evidence="17 18">AM31D</strain>
    </source>
</reference>
<keyword evidence="4" id="KW-1003">Cell membrane</keyword>
<dbReference type="PANTHER" id="PTHR45453:SF1">
    <property type="entry name" value="PHOSPHATE REGULON SENSOR PROTEIN PHOR"/>
    <property type="match status" value="1"/>
</dbReference>
<dbReference type="GO" id="GO:0005886">
    <property type="term" value="C:plasma membrane"/>
    <property type="evidence" value="ECO:0007669"/>
    <property type="project" value="UniProtKB-SubCell"/>
</dbReference>
<dbReference type="PRINTS" id="PR00344">
    <property type="entry name" value="BCTRLSENSOR"/>
</dbReference>
<dbReference type="InterPro" id="IPR003660">
    <property type="entry name" value="HAMP_dom"/>
</dbReference>
<dbReference type="Pfam" id="PF00989">
    <property type="entry name" value="PAS"/>
    <property type="match status" value="1"/>
</dbReference>
<evidence type="ECO:0000256" key="9">
    <source>
        <dbReference type="ARBA" id="ARBA00022840"/>
    </source>
</evidence>
<dbReference type="CDD" id="cd00130">
    <property type="entry name" value="PAS"/>
    <property type="match status" value="1"/>
</dbReference>
<dbReference type="SMART" id="SM00304">
    <property type="entry name" value="HAMP"/>
    <property type="match status" value="1"/>
</dbReference>
<evidence type="ECO:0000259" key="14">
    <source>
        <dbReference type="PROSITE" id="PS50109"/>
    </source>
</evidence>
<evidence type="ECO:0000259" key="15">
    <source>
        <dbReference type="PROSITE" id="PS50113"/>
    </source>
</evidence>
<gene>
    <name evidence="17" type="primary">phoR_2</name>
    <name evidence="17" type="ORF">BkAM31D_18640</name>
</gene>
<dbReference type="Pfam" id="PF16736">
    <property type="entry name" value="sCache_like"/>
    <property type="match status" value="1"/>
</dbReference>
<keyword evidence="13" id="KW-1133">Transmembrane helix</keyword>
<feature type="domain" description="Histidine kinase" evidence="14">
    <location>
        <begin position="370"/>
        <end position="587"/>
    </location>
</feature>
<feature type="coiled-coil region" evidence="12">
    <location>
        <begin position="400"/>
        <end position="427"/>
    </location>
</feature>
<evidence type="ECO:0000256" key="6">
    <source>
        <dbReference type="ARBA" id="ARBA00022679"/>
    </source>
</evidence>
<evidence type="ECO:0000313" key="18">
    <source>
        <dbReference type="Proteomes" id="UP000193006"/>
    </source>
</evidence>
<dbReference type="InterPro" id="IPR031967">
    <property type="entry name" value="PhoR_single_Cache-like_dom"/>
</dbReference>
<comment type="subcellular location">
    <subcellularLocation>
        <location evidence="2">Cell membrane</location>
        <topology evidence="2">Multi-pass membrane protein</topology>
    </subcellularLocation>
</comment>
<dbReference type="InterPro" id="IPR036890">
    <property type="entry name" value="HATPase_C_sf"/>
</dbReference>
<dbReference type="CDD" id="cd00082">
    <property type="entry name" value="HisKA"/>
    <property type="match status" value="1"/>
</dbReference>
<evidence type="ECO:0000256" key="12">
    <source>
        <dbReference type="SAM" id="Coils"/>
    </source>
</evidence>
<dbReference type="InterPro" id="IPR050351">
    <property type="entry name" value="BphY/WalK/GraS-like"/>
</dbReference>
<dbReference type="InterPro" id="IPR013767">
    <property type="entry name" value="PAS_fold"/>
</dbReference>
<protein>
    <recommendedName>
        <fullName evidence="3">histidine kinase</fullName>
        <ecNumber evidence="3">2.7.13.3</ecNumber>
    </recommendedName>
</protein>
<evidence type="ECO:0000256" key="1">
    <source>
        <dbReference type="ARBA" id="ARBA00000085"/>
    </source>
</evidence>
<dbReference type="SMART" id="SM00387">
    <property type="entry name" value="HATPase_c"/>
    <property type="match status" value="1"/>
</dbReference>
<dbReference type="FunFam" id="3.30.565.10:FF:000023">
    <property type="entry name" value="PAS domain-containing sensor histidine kinase"/>
    <property type="match status" value="1"/>
</dbReference>
<keyword evidence="9" id="KW-0067">ATP-binding</keyword>
<evidence type="ECO:0000256" key="8">
    <source>
        <dbReference type="ARBA" id="ARBA00022777"/>
    </source>
</evidence>
<dbReference type="EMBL" id="CP020814">
    <property type="protein sequence ID" value="ARK31695.1"/>
    <property type="molecule type" value="Genomic_DNA"/>
</dbReference>
<dbReference type="Gene3D" id="3.30.450.20">
    <property type="entry name" value="PAS domain"/>
    <property type="match status" value="2"/>
</dbReference>
<evidence type="ECO:0000256" key="5">
    <source>
        <dbReference type="ARBA" id="ARBA00022553"/>
    </source>
</evidence>
<dbReference type="PROSITE" id="PS50885">
    <property type="entry name" value="HAMP"/>
    <property type="match status" value="1"/>
</dbReference>
<evidence type="ECO:0000256" key="3">
    <source>
        <dbReference type="ARBA" id="ARBA00012438"/>
    </source>
</evidence>
<dbReference type="InterPro" id="IPR003594">
    <property type="entry name" value="HATPase_dom"/>
</dbReference>
<feature type="domain" description="HAMP" evidence="16">
    <location>
        <begin position="188"/>
        <end position="240"/>
    </location>
</feature>
<dbReference type="NCBIfam" id="TIGR00229">
    <property type="entry name" value="sensory_box"/>
    <property type="match status" value="1"/>
</dbReference>
<dbReference type="Pfam" id="PF00512">
    <property type="entry name" value="HisKA"/>
    <property type="match status" value="1"/>
</dbReference>
<evidence type="ECO:0000259" key="16">
    <source>
        <dbReference type="PROSITE" id="PS50885"/>
    </source>
</evidence>
<dbReference type="InterPro" id="IPR000700">
    <property type="entry name" value="PAS-assoc_C"/>
</dbReference>
<evidence type="ECO:0000313" key="17">
    <source>
        <dbReference type="EMBL" id="ARK31695.1"/>
    </source>
</evidence>
<dbReference type="InterPro" id="IPR036097">
    <property type="entry name" value="HisK_dim/P_sf"/>
</dbReference>
<dbReference type="Pfam" id="PF02518">
    <property type="entry name" value="HATPase_c"/>
    <property type="match status" value="1"/>
</dbReference>
<dbReference type="GO" id="GO:0004721">
    <property type="term" value="F:phosphoprotein phosphatase activity"/>
    <property type="evidence" value="ECO:0007669"/>
    <property type="project" value="TreeGrafter"/>
</dbReference>
<dbReference type="InterPro" id="IPR035965">
    <property type="entry name" value="PAS-like_dom_sf"/>
</dbReference>
<dbReference type="SUPFAM" id="SSF158472">
    <property type="entry name" value="HAMP domain-like"/>
    <property type="match status" value="1"/>
</dbReference>
<keyword evidence="11 13" id="KW-0472">Membrane</keyword>
<dbReference type="GO" id="GO:0006355">
    <property type="term" value="P:regulation of DNA-templated transcription"/>
    <property type="evidence" value="ECO:0007669"/>
    <property type="project" value="InterPro"/>
</dbReference>
<dbReference type="AlphaFoldDB" id="A0A1X9ME24"/>
<dbReference type="GO" id="GO:0000155">
    <property type="term" value="F:phosphorelay sensor kinase activity"/>
    <property type="evidence" value="ECO:0007669"/>
    <property type="project" value="InterPro"/>
</dbReference>
<keyword evidence="8" id="KW-0418">Kinase</keyword>
<dbReference type="SMART" id="SM00091">
    <property type="entry name" value="PAS"/>
    <property type="match status" value="1"/>
</dbReference>
<keyword evidence="6 17" id="KW-0808">Transferase</keyword>
<dbReference type="EC" id="2.7.13.3" evidence="3"/>
<keyword evidence="13" id="KW-0812">Transmembrane</keyword>
<keyword evidence="7" id="KW-0547">Nucleotide-binding</keyword>
<dbReference type="PROSITE" id="PS50113">
    <property type="entry name" value="PAC"/>
    <property type="match status" value="1"/>
</dbReference>
<dbReference type="InterPro" id="IPR005467">
    <property type="entry name" value="His_kinase_dom"/>
</dbReference>
<feature type="transmembrane region" description="Helical" evidence="13">
    <location>
        <begin position="163"/>
        <end position="184"/>
    </location>
</feature>
<dbReference type="Pfam" id="PF00672">
    <property type="entry name" value="HAMP"/>
    <property type="match status" value="1"/>
</dbReference>
<dbReference type="SMART" id="SM00388">
    <property type="entry name" value="HisKA"/>
    <property type="match status" value="1"/>
</dbReference>
<dbReference type="InterPro" id="IPR000014">
    <property type="entry name" value="PAS"/>
</dbReference>
<evidence type="ECO:0000256" key="10">
    <source>
        <dbReference type="ARBA" id="ARBA00023012"/>
    </source>
</evidence>
<dbReference type="Proteomes" id="UP000193006">
    <property type="component" value="Chromosome"/>
</dbReference>
<evidence type="ECO:0000256" key="4">
    <source>
        <dbReference type="ARBA" id="ARBA00022475"/>
    </source>
</evidence>
<dbReference type="SUPFAM" id="SSF55874">
    <property type="entry name" value="ATPase domain of HSP90 chaperone/DNA topoisomerase II/histidine kinase"/>
    <property type="match status" value="1"/>
</dbReference>
<dbReference type="NCBIfam" id="NF046044">
    <property type="entry name" value="PnpS"/>
    <property type="match status" value="1"/>
</dbReference>
<dbReference type="Gene3D" id="1.10.287.130">
    <property type="match status" value="1"/>
</dbReference>
<dbReference type="InterPro" id="IPR003661">
    <property type="entry name" value="HisK_dim/P_dom"/>
</dbReference>
<dbReference type="FunFam" id="1.10.287.130:FF:000008">
    <property type="entry name" value="Two-component sensor histidine kinase"/>
    <property type="match status" value="1"/>
</dbReference>
<dbReference type="InterPro" id="IPR004358">
    <property type="entry name" value="Sig_transdc_His_kin-like_C"/>
</dbReference>
<organism evidence="17 18">
    <name type="scientific">Halalkalibacter krulwichiae</name>
    <dbReference type="NCBI Taxonomy" id="199441"/>
    <lineage>
        <taxon>Bacteria</taxon>
        <taxon>Bacillati</taxon>
        <taxon>Bacillota</taxon>
        <taxon>Bacilli</taxon>
        <taxon>Bacillales</taxon>
        <taxon>Bacillaceae</taxon>
        <taxon>Halalkalibacter</taxon>
    </lineage>
</organism>
<dbReference type="SUPFAM" id="SSF47384">
    <property type="entry name" value="Homodimeric domain of signal transducing histidine kinase"/>
    <property type="match status" value="1"/>
</dbReference>
<evidence type="ECO:0000256" key="11">
    <source>
        <dbReference type="ARBA" id="ARBA00023136"/>
    </source>
</evidence>
<accession>A0A1X9ME24</accession>
<proteinExistence type="predicted"/>
<keyword evidence="5" id="KW-0597">Phosphoprotein</keyword>
<evidence type="ECO:0000256" key="2">
    <source>
        <dbReference type="ARBA" id="ARBA00004651"/>
    </source>
</evidence>
<dbReference type="RefSeq" id="WP_066153413.1">
    <property type="nucleotide sequence ID" value="NZ_CP020814.1"/>
</dbReference>
<dbReference type="KEGG" id="bkw:BkAM31D_18640"/>
<name>A0A1X9ME24_9BACI</name>
<dbReference type="CDD" id="cd06225">
    <property type="entry name" value="HAMP"/>
    <property type="match status" value="1"/>
</dbReference>
<dbReference type="GO" id="GO:0005524">
    <property type="term" value="F:ATP binding"/>
    <property type="evidence" value="ECO:0007669"/>
    <property type="project" value="UniProtKB-KW"/>
</dbReference>
<keyword evidence="12" id="KW-0175">Coiled coil</keyword>
<dbReference type="SUPFAM" id="SSF55785">
    <property type="entry name" value="PYP-like sensor domain (PAS domain)"/>
    <property type="match status" value="1"/>
</dbReference>
<feature type="domain" description="PAC" evidence="15">
    <location>
        <begin position="312"/>
        <end position="366"/>
    </location>
</feature>
<dbReference type="CDD" id="cd00075">
    <property type="entry name" value="HATPase"/>
    <property type="match status" value="1"/>
</dbReference>
<sequence>MYKLRFKLVFAVLSITFFVMAGLGLVIGQFYQNFFIDHLTDRIAKEAKMASFVVGEEGVDPDTAERLADTFASTLDARVTIILVDGTVIADSAADPTQMDNHLVRPEIVELKKGNEEAEIRYSETVNDELLYYAVTITNSAGEDIGYIRLGISTETLAEMNAFMWRILAICFSIAFFVIFIIIYRVANEMIRPIEDATVVANELAEGNFKARTQEGKRDEIGQLSRSINILAYNLGQLTKRHEAQKERMQTLIENMGSGLILINTKGDITLINRTCRSIFQEDTDLWINQLYHDVIKHKEVIRIVQTILMTEEKQRKQIHFPVNLEVRHFEVYGAPVMSNRGKLKGIVIVLHDITELKKLEQVRTDFVANVSHELKTPVTSIKGFTETLLDGAMNSEPLRENFLNIIAKESERLQALIEELLELSRIEQSYFKLHWQNTDLNNILLEVYDLLKEKAAKKNISLKLEREGDTRLEGDPSRLKQIVINLVNNAIMYTSDGGHVSVVLKENGESVELAVIDTGVGIKESELPRIFERFYRVDRARSRNSGGTGLGLAIVKHLVEAHSGQINVESEMDKGTTFLLKFKKQQQNETE</sequence>
<keyword evidence="18" id="KW-1185">Reference proteome</keyword>
<dbReference type="Gene3D" id="3.30.565.10">
    <property type="entry name" value="Histidine kinase-like ATPase, C-terminal domain"/>
    <property type="match status" value="1"/>
</dbReference>
<dbReference type="Gene3D" id="6.10.340.10">
    <property type="match status" value="1"/>
</dbReference>
<dbReference type="PROSITE" id="PS50109">
    <property type="entry name" value="HIS_KIN"/>
    <property type="match status" value="1"/>
</dbReference>
<keyword evidence="10" id="KW-0902">Two-component regulatory system</keyword>
<evidence type="ECO:0000256" key="13">
    <source>
        <dbReference type="SAM" id="Phobius"/>
    </source>
</evidence>
<dbReference type="GO" id="GO:0016036">
    <property type="term" value="P:cellular response to phosphate starvation"/>
    <property type="evidence" value="ECO:0007669"/>
    <property type="project" value="TreeGrafter"/>
</dbReference>
<dbReference type="STRING" id="199441.BkAM31D_18640"/>
<evidence type="ECO:0000256" key="7">
    <source>
        <dbReference type="ARBA" id="ARBA00022741"/>
    </source>
</evidence>
<comment type="catalytic activity">
    <reaction evidence="1">
        <text>ATP + protein L-histidine = ADP + protein N-phospho-L-histidine.</text>
        <dbReference type="EC" id="2.7.13.3"/>
    </reaction>
</comment>
<dbReference type="PANTHER" id="PTHR45453">
    <property type="entry name" value="PHOSPHATE REGULON SENSOR PROTEIN PHOR"/>
    <property type="match status" value="1"/>
</dbReference>